<dbReference type="InterPro" id="IPR044644">
    <property type="entry name" value="DinF-like"/>
</dbReference>
<feature type="transmembrane region" description="Helical" evidence="7">
    <location>
        <begin position="249"/>
        <end position="267"/>
    </location>
</feature>
<dbReference type="NCBIfam" id="TIGR00797">
    <property type="entry name" value="matE"/>
    <property type="match status" value="1"/>
</dbReference>
<feature type="transmembrane region" description="Helical" evidence="7">
    <location>
        <begin position="390"/>
        <end position="409"/>
    </location>
</feature>
<dbReference type="AlphaFoldDB" id="A0A3B0TZJ7"/>
<dbReference type="CDD" id="cd13136">
    <property type="entry name" value="MATE_DinF_like"/>
    <property type="match status" value="1"/>
</dbReference>
<evidence type="ECO:0000256" key="2">
    <source>
        <dbReference type="ARBA" id="ARBA00010199"/>
    </source>
</evidence>
<evidence type="ECO:0000256" key="3">
    <source>
        <dbReference type="ARBA" id="ARBA00022448"/>
    </source>
</evidence>
<gene>
    <name evidence="8" type="ORF">MNBD_ALPHA12-172</name>
</gene>
<feature type="transmembrane region" description="Helical" evidence="7">
    <location>
        <begin position="204"/>
        <end position="228"/>
    </location>
</feature>
<keyword evidence="5 7" id="KW-1133">Transmembrane helix</keyword>
<evidence type="ECO:0008006" key="9">
    <source>
        <dbReference type="Google" id="ProtNLM"/>
    </source>
</evidence>
<dbReference type="EMBL" id="UOEO01000173">
    <property type="protein sequence ID" value="VAW21543.1"/>
    <property type="molecule type" value="Genomic_DNA"/>
</dbReference>
<keyword evidence="3" id="KW-0813">Transport</keyword>
<evidence type="ECO:0000256" key="4">
    <source>
        <dbReference type="ARBA" id="ARBA00022692"/>
    </source>
</evidence>
<evidence type="ECO:0000256" key="1">
    <source>
        <dbReference type="ARBA" id="ARBA00004141"/>
    </source>
</evidence>
<feature type="transmembrane region" description="Helical" evidence="7">
    <location>
        <begin position="321"/>
        <end position="340"/>
    </location>
</feature>
<dbReference type="InterPro" id="IPR050222">
    <property type="entry name" value="MATE_MdtK"/>
</dbReference>
<sequence length="447" mass="48655">MTSPSYPFDVSHRDIWRIALPASIAFITEPLVGIVDITVIGRLGDAGLLGGLELGTVMFSLVFSLVFFLRLGTAGLTAQSIGQQHKDQGLVHLIRAAILGLGIGLALMVLSAPLQMLGMWLFAPPGPAVATPFLSYLQIRMFSAPFVLLNFAFLGWFYGKGAAKTGMVLQMGLNALNIIFSIWFVYGLGWGVAGVAWGTVIAEAIIVVVSIASVVFSVGGLTVFKNAFLSKNLFEAKALWRLFALSRDLMIRSLALMGAFVFFSAQMSRSGEIVLASSAILLNFLMVTAFFLDGQAQAAEHFCGKAIGANWRPAFERAQKLSMLWGLVIGFSLFLFWIMAGPALIDFMTTNQEVRQMARQYLFVAGLISFTGVVPFVMDGVMTGATLHTIIRNGMVASFIIYIIAAYALENFFGLTGLWLAMHIFFVSRGVIFWFAVRAKLPALFTI</sequence>
<dbReference type="GO" id="GO:0005886">
    <property type="term" value="C:plasma membrane"/>
    <property type="evidence" value="ECO:0007669"/>
    <property type="project" value="TreeGrafter"/>
</dbReference>
<dbReference type="Pfam" id="PF01554">
    <property type="entry name" value="MatE"/>
    <property type="match status" value="2"/>
</dbReference>
<dbReference type="InterPro" id="IPR002528">
    <property type="entry name" value="MATE_fam"/>
</dbReference>
<dbReference type="PANTHER" id="PTHR43298">
    <property type="entry name" value="MULTIDRUG RESISTANCE PROTEIN NORM-RELATED"/>
    <property type="match status" value="1"/>
</dbReference>
<feature type="transmembrane region" description="Helical" evidence="7">
    <location>
        <begin position="142"/>
        <end position="159"/>
    </location>
</feature>
<feature type="transmembrane region" description="Helical" evidence="7">
    <location>
        <begin position="171"/>
        <end position="192"/>
    </location>
</feature>
<feature type="transmembrane region" description="Helical" evidence="7">
    <location>
        <begin position="54"/>
        <end position="72"/>
    </location>
</feature>
<keyword evidence="4 7" id="KW-0812">Transmembrane</keyword>
<evidence type="ECO:0000256" key="6">
    <source>
        <dbReference type="ARBA" id="ARBA00023136"/>
    </source>
</evidence>
<protein>
    <recommendedName>
        <fullName evidence="9">Multidrug resistance protein NorM</fullName>
    </recommendedName>
</protein>
<dbReference type="GO" id="GO:0015297">
    <property type="term" value="F:antiporter activity"/>
    <property type="evidence" value="ECO:0007669"/>
    <property type="project" value="InterPro"/>
</dbReference>
<evidence type="ECO:0000313" key="8">
    <source>
        <dbReference type="EMBL" id="VAW21543.1"/>
    </source>
</evidence>
<reference evidence="8" key="1">
    <citation type="submission" date="2018-06" db="EMBL/GenBank/DDBJ databases">
        <authorList>
            <person name="Zhirakovskaya E."/>
        </authorList>
    </citation>
    <scope>NUCLEOTIDE SEQUENCE</scope>
</reference>
<comment type="subcellular location">
    <subcellularLocation>
        <location evidence="1">Membrane</location>
        <topology evidence="1">Multi-pass membrane protein</topology>
    </subcellularLocation>
</comment>
<dbReference type="GO" id="GO:0042910">
    <property type="term" value="F:xenobiotic transmembrane transporter activity"/>
    <property type="evidence" value="ECO:0007669"/>
    <property type="project" value="InterPro"/>
</dbReference>
<accession>A0A3B0TZJ7</accession>
<feature type="transmembrane region" description="Helical" evidence="7">
    <location>
        <begin position="360"/>
        <end position="378"/>
    </location>
</feature>
<feature type="transmembrane region" description="Helical" evidence="7">
    <location>
        <begin position="273"/>
        <end position="292"/>
    </location>
</feature>
<evidence type="ECO:0000256" key="7">
    <source>
        <dbReference type="SAM" id="Phobius"/>
    </source>
</evidence>
<organism evidence="8">
    <name type="scientific">hydrothermal vent metagenome</name>
    <dbReference type="NCBI Taxonomy" id="652676"/>
    <lineage>
        <taxon>unclassified sequences</taxon>
        <taxon>metagenomes</taxon>
        <taxon>ecological metagenomes</taxon>
    </lineage>
</organism>
<feature type="transmembrane region" description="Helical" evidence="7">
    <location>
        <begin position="415"/>
        <end position="437"/>
    </location>
</feature>
<proteinExistence type="inferred from homology"/>
<feature type="transmembrane region" description="Helical" evidence="7">
    <location>
        <begin position="93"/>
        <end position="122"/>
    </location>
</feature>
<keyword evidence="6 7" id="KW-0472">Membrane</keyword>
<name>A0A3B0TZJ7_9ZZZZ</name>
<evidence type="ECO:0000256" key="5">
    <source>
        <dbReference type="ARBA" id="ARBA00022989"/>
    </source>
</evidence>
<comment type="similarity">
    <text evidence="2">Belongs to the multi antimicrobial extrusion (MATE) (TC 2.A.66.1) family.</text>
</comment>
<dbReference type="PANTHER" id="PTHR43298:SF2">
    <property type="entry name" value="FMN_FAD EXPORTER YEEO-RELATED"/>
    <property type="match status" value="1"/>
</dbReference>